<dbReference type="EMBL" id="PDCK01000039">
    <property type="protein sequence ID" value="PRQ57945.1"/>
    <property type="molecule type" value="Genomic_DNA"/>
</dbReference>
<dbReference type="STRING" id="74649.A0A2P6SGX8"/>
<dbReference type="SUPFAM" id="SSF55979">
    <property type="entry name" value="DNA clamp"/>
    <property type="match status" value="1"/>
</dbReference>
<comment type="caution">
    <text evidence="1">The sequence shown here is derived from an EMBL/GenBank/DDBJ whole genome shotgun (WGS) entry which is preliminary data.</text>
</comment>
<sequence>MALPSPEEEFPDNLWFRVEMNGAQLFQKALRPLFQSAYSDKEYPEEMFLAGKIHDDGLMSISKTDGVSLASKATFPSTVYTTLSLPISSFTQFRCRQDRLLRLHLGLLEHRINATVGGYDSDDDVSIRFSGESTNYNTLIYGVRDGGVDGAELETSEIALMNSKPGRVVGPVSKYQLSIEMPAETFMQLIDFLSLYGSAVKATVTNTQIMFCVVNKEVVLREEAERYKIVHSAGQYPYLLEFGLDQKSAFLNAAILSNIVRLHQLTDSRTVLEVPISALGSLMFYSKLRQ</sequence>
<accession>A0A2P6SGX8</accession>
<name>A0A2P6SGX8_ROSCH</name>
<dbReference type="Proteomes" id="UP000238479">
    <property type="component" value="Chromosome 1"/>
</dbReference>
<evidence type="ECO:0000313" key="1">
    <source>
        <dbReference type="EMBL" id="PRQ57945.1"/>
    </source>
</evidence>
<protein>
    <recommendedName>
        <fullName evidence="3">Checkpoint protein</fullName>
    </recommendedName>
</protein>
<dbReference type="Gene3D" id="3.70.10.10">
    <property type="match status" value="1"/>
</dbReference>
<evidence type="ECO:0000313" key="2">
    <source>
        <dbReference type="Proteomes" id="UP000238479"/>
    </source>
</evidence>
<proteinExistence type="predicted"/>
<dbReference type="InterPro" id="IPR046938">
    <property type="entry name" value="DNA_clamp_sf"/>
</dbReference>
<keyword evidence="2" id="KW-1185">Reference proteome</keyword>
<dbReference type="Gramene" id="PRQ57945">
    <property type="protein sequence ID" value="PRQ57945"/>
    <property type="gene ID" value="RchiOBHm_Chr1g0353841"/>
</dbReference>
<gene>
    <name evidence="1" type="ORF">RchiOBHm_Chr1g0353841</name>
</gene>
<organism evidence="1 2">
    <name type="scientific">Rosa chinensis</name>
    <name type="common">China rose</name>
    <dbReference type="NCBI Taxonomy" id="74649"/>
    <lineage>
        <taxon>Eukaryota</taxon>
        <taxon>Viridiplantae</taxon>
        <taxon>Streptophyta</taxon>
        <taxon>Embryophyta</taxon>
        <taxon>Tracheophyta</taxon>
        <taxon>Spermatophyta</taxon>
        <taxon>Magnoliopsida</taxon>
        <taxon>eudicotyledons</taxon>
        <taxon>Gunneridae</taxon>
        <taxon>Pentapetalae</taxon>
        <taxon>rosids</taxon>
        <taxon>fabids</taxon>
        <taxon>Rosales</taxon>
        <taxon>Rosaceae</taxon>
        <taxon>Rosoideae</taxon>
        <taxon>Rosoideae incertae sedis</taxon>
        <taxon>Rosa</taxon>
    </lineage>
</organism>
<dbReference type="AlphaFoldDB" id="A0A2P6SGX8"/>
<evidence type="ECO:0008006" key="3">
    <source>
        <dbReference type="Google" id="ProtNLM"/>
    </source>
</evidence>
<reference evidence="1 2" key="1">
    <citation type="journal article" date="2018" name="Nat. Genet.">
        <title>The Rosa genome provides new insights in the design of modern roses.</title>
        <authorList>
            <person name="Bendahmane M."/>
        </authorList>
    </citation>
    <scope>NUCLEOTIDE SEQUENCE [LARGE SCALE GENOMIC DNA]</scope>
    <source>
        <strain evidence="2">cv. Old Blush</strain>
    </source>
</reference>